<proteinExistence type="predicted"/>
<evidence type="ECO:0000313" key="5">
    <source>
        <dbReference type="EMBL" id="MBE1606213.1"/>
    </source>
</evidence>
<dbReference type="Gene3D" id="3.90.1750.20">
    <property type="entry name" value="Putative Large Serine Recombinase, Chain B, Domain 2"/>
    <property type="match status" value="1"/>
</dbReference>
<dbReference type="InterPro" id="IPR038109">
    <property type="entry name" value="DNA_bind_recomb_sf"/>
</dbReference>
<evidence type="ECO:0000259" key="3">
    <source>
        <dbReference type="PROSITE" id="PS51736"/>
    </source>
</evidence>
<dbReference type="Proteomes" id="UP000638648">
    <property type="component" value="Unassembled WGS sequence"/>
</dbReference>
<accession>A0A927RK04</accession>
<evidence type="ECO:0000313" key="6">
    <source>
        <dbReference type="Proteomes" id="UP000638648"/>
    </source>
</evidence>
<dbReference type="InterPro" id="IPR050639">
    <property type="entry name" value="SSR_resolvase"/>
</dbReference>
<protein>
    <submittedName>
        <fullName evidence="5">Site-specific DNA recombinase</fullName>
    </submittedName>
</protein>
<keyword evidence="2" id="KW-0233">DNA recombination</keyword>
<keyword evidence="1" id="KW-0238">DNA-binding</keyword>
<dbReference type="Pfam" id="PF00239">
    <property type="entry name" value="Resolvase"/>
    <property type="match status" value="1"/>
</dbReference>
<reference evidence="5" key="1">
    <citation type="submission" date="2020-10" db="EMBL/GenBank/DDBJ databases">
        <title>Sequencing the genomes of 1000 actinobacteria strains.</title>
        <authorList>
            <person name="Klenk H.-P."/>
        </authorList>
    </citation>
    <scope>NUCLEOTIDE SEQUENCE</scope>
    <source>
        <strain evidence="5">DSM 45354</strain>
    </source>
</reference>
<comment type="caution">
    <text evidence="5">The sequence shown here is derived from an EMBL/GenBank/DDBJ whole genome shotgun (WGS) entry which is preliminary data.</text>
</comment>
<feature type="domain" description="Recombinase" evidence="4">
    <location>
        <begin position="155"/>
        <end position="283"/>
    </location>
</feature>
<organism evidence="5 6">
    <name type="scientific">Actinopolymorpha pittospori</name>
    <dbReference type="NCBI Taxonomy" id="648752"/>
    <lineage>
        <taxon>Bacteria</taxon>
        <taxon>Bacillati</taxon>
        <taxon>Actinomycetota</taxon>
        <taxon>Actinomycetes</taxon>
        <taxon>Propionibacteriales</taxon>
        <taxon>Actinopolymorphaceae</taxon>
        <taxon>Actinopolymorpha</taxon>
    </lineage>
</organism>
<gene>
    <name evidence="5" type="ORF">HEB94_003061</name>
</gene>
<evidence type="ECO:0000256" key="2">
    <source>
        <dbReference type="ARBA" id="ARBA00023172"/>
    </source>
</evidence>
<evidence type="ECO:0000256" key="1">
    <source>
        <dbReference type="ARBA" id="ARBA00023125"/>
    </source>
</evidence>
<dbReference type="RefSeq" id="WP_192750380.1">
    <property type="nucleotide sequence ID" value="NZ_BAABJL010000011.1"/>
</dbReference>
<dbReference type="InterPro" id="IPR011109">
    <property type="entry name" value="DNA_bind_recombinase_dom"/>
</dbReference>
<dbReference type="Gene3D" id="3.40.50.1390">
    <property type="entry name" value="Resolvase, N-terminal catalytic domain"/>
    <property type="match status" value="1"/>
</dbReference>
<dbReference type="GO" id="GO:0003677">
    <property type="term" value="F:DNA binding"/>
    <property type="evidence" value="ECO:0007669"/>
    <property type="project" value="UniProtKB-KW"/>
</dbReference>
<dbReference type="PROSITE" id="PS51736">
    <property type="entry name" value="RECOMBINASES_3"/>
    <property type="match status" value="1"/>
</dbReference>
<dbReference type="InterPro" id="IPR036162">
    <property type="entry name" value="Resolvase-like_N_sf"/>
</dbReference>
<dbReference type="CDD" id="cd00338">
    <property type="entry name" value="Ser_Recombinase"/>
    <property type="match status" value="1"/>
</dbReference>
<dbReference type="SUPFAM" id="SSF53041">
    <property type="entry name" value="Resolvase-like"/>
    <property type="match status" value="1"/>
</dbReference>
<dbReference type="SMART" id="SM00857">
    <property type="entry name" value="Resolvase"/>
    <property type="match status" value="1"/>
</dbReference>
<dbReference type="PANTHER" id="PTHR30461:SF2">
    <property type="entry name" value="SERINE RECOMBINASE PINE-RELATED"/>
    <property type="match status" value="1"/>
</dbReference>
<dbReference type="PROSITE" id="PS51737">
    <property type="entry name" value="RECOMBINASE_DNA_BIND"/>
    <property type="match status" value="1"/>
</dbReference>
<dbReference type="AlphaFoldDB" id="A0A927RK04"/>
<dbReference type="EMBL" id="JADBEM010000001">
    <property type="protein sequence ID" value="MBE1606213.1"/>
    <property type="molecule type" value="Genomic_DNA"/>
</dbReference>
<sequence length="497" mass="55511">MRALIYARLSRSKDNSTSIVRQLEACRQEAERRGWQVVGEYADDGVSGAVDPSERPEATKLLARLDEADVILVWKLDRLARSFLAFADLMRVSDRAAVGMTSVTEPLDTTSPMGRAMIQIIAVFAELERAMIRERSLASRAYLRTTERHISGRAPYGLRIVPAADGKGKALQRDPEAVEVIREILARLVDGEPGTTIAADLERRAVPTPRVRTSLKPNPKPSHWSYQAIKHMLGHPSLLGHKIDERGHVRRDEQGAELIFWEPVTDRATLEAARLAVEARSVDKTSPNRRHWLFGVALCAKCGRPLTQNARAGRSYVERGWDTRSVLRCLGTREEPCAGVLIAEHKLSEWVEEEVLRTVGRFEAIEPVYVPGSDVEADLAAVERAIGNLRDDRDAGLFDDDEDDYRERMSALVGRRKALRAAPSTEPRWQYRSMGCTVAELWKTLEPAGRGDLLRTMGVTVEVSSANRRRNVTTGERARVVLPDESGAWQAPLEQAF</sequence>
<name>A0A927RK04_9ACTN</name>
<feature type="domain" description="Resolvase/invertase-type recombinase catalytic" evidence="3">
    <location>
        <begin position="2"/>
        <end position="147"/>
    </location>
</feature>
<dbReference type="Pfam" id="PF07508">
    <property type="entry name" value="Recombinase"/>
    <property type="match status" value="1"/>
</dbReference>
<dbReference type="GO" id="GO:0000150">
    <property type="term" value="F:DNA strand exchange activity"/>
    <property type="evidence" value="ECO:0007669"/>
    <property type="project" value="InterPro"/>
</dbReference>
<evidence type="ECO:0000259" key="4">
    <source>
        <dbReference type="PROSITE" id="PS51737"/>
    </source>
</evidence>
<dbReference type="InterPro" id="IPR006119">
    <property type="entry name" value="Resolv_N"/>
</dbReference>
<dbReference type="PANTHER" id="PTHR30461">
    <property type="entry name" value="DNA-INVERTASE FROM LAMBDOID PROPHAGE"/>
    <property type="match status" value="1"/>
</dbReference>
<keyword evidence="6" id="KW-1185">Reference proteome</keyword>